<dbReference type="Proteomes" id="UP000886632">
    <property type="component" value="Unassembled WGS sequence"/>
</dbReference>
<accession>A0A9D7TA91</accession>
<dbReference type="EMBL" id="JADKGK010000026">
    <property type="protein sequence ID" value="MBL0005390.1"/>
    <property type="molecule type" value="Genomic_DNA"/>
</dbReference>
<evidence type="ECO:0008006" key="3">
    <source>
        <dbReference type="Google" id="ProtNLM"/>
    </source>
</evidence>
<dbReference type="PANTHER" id="PTHR22642:SF2">
    <property type="entry name" value="PROTEIN LONG AFTER FAR-RED 3"/>
    <property type="match status" value="1"/>
</dbReference>
<dbReference type="GO" id="GO:0016810">
    <property type="term" value="F:hydrolase activity, acting on carbon-nitrogen (but not peptide) bonds"/>
    <property type="evidence" value="ECO:0007669"/>
    <property type="project" value="InterPro"/>
</dbReference>
<protein>
    <recommendedName>
        <fullName evidence="3">Amidohydrolase 3 domain-containing protein</fullName>
    </recommendedName>
</protein>
<dbReference type="Gene3D" id="2.30.40.10">
    <property type="entry name" value="Urease, subunit C, domain 1"/>
    <property type="match status" value="1"/>
</dbReference>
<dbReference type="PANTHER" id="PTHR22642">
    <property type="entry name" value="IMIDAZOLONEPROPIONASE"/>
    <property type="match status" value="1"/>
</dbReference>
<dbReference type="AlphaFoldDB" id="A0A9D7TA91"/>
<gene>
    <name evidence="1" type="ORF">IPP00_15930</name>
</gene>
<dbReference type="SUPFAM" id="SSF51338">
    <property type="entry name" value="Composite domain of metallo-dependent hydrolases"/>
    <property type="match status" value="1"/>
</dbReference>
<dbReference type="Gene3D" id="3.10.310.70">
    <property type="match status" value="1"/>
</dbReference>
<proteinExistence type="predicted"/>
<evidence type="ECO:0000313" key="2">
    <source>
        <dbReference type="Proteomes" id="UP000886632"/>
    </source>
</evidence>
<comment type="caution">
    <text evidence="1">The sequence shown here is derived from an EMBL/GenBank/DDBJ whole genome shotgun (WGS) entry which is preliminary data.</text>
</comment>
<sequence>MSDVRVMRARRFHTMEPGFPTAEAVAVRGDRILAVGSFDAVVAALGDAPFEVDDTLSDYVVLPGLMDQHLHPLLGAATLSMTVISTEDWVLPDHTAPAAHSPEEYLARLRAAEQAMPEGDSDGWLLTWGYHPLWHGPLDRAVLDQVSATRPIAVWHRSCHEIYLNSAAAHRAGVTAEWLATQSGHATSQVDIAAGHSWEAGFMDLVITRVATYMLPRDQLARGLHLLVAYLHQHGVTAINEPGLIMAVEPVDLYQEILGADDTPFTSTFLVDGRSQLSAGLDPPRSSPTRKH</sequence>
<dbReference type="InterPro" id="IPR011059">
    <property type="entry name" value="Metal-dep_hydrolase_composite"/>
</dbReference>
<organism evidence="1 2">
    <name type="scientific">Candidatus Phosphoribacter hodrii</name>
    <dbReference type="NCBI Taxonomy" id="2953743"/>
    <lineage>
        <taxon>Bacteria</taxon>
        <taxon>Bacillati</taxon>
        <taxon>Actinomycetota</taxon>
        <taxon>Actinomycetes</taxon>
        <taxon>Micrococcales</taxon>
        <taxon>Dermatophilaceae</taxon>
        <taxon>Candidatus Phosphoribacter</taxon>
    </lineage>
</organism>
<reference evidence="1" key="1">
    <citation type="submission" date="2020-10" db="EMBL/GenBank/DDBJ databases">
        <title>Connecting structure to function with the recovery of over 1000 high-quality activated sludge metagenome-assembled genomes encoding full-length rRNA genes using long-read sequencing.</title>
        <authorList>
            <person name="Singleton C.M."/>
            <person name="Petriglieri F."/>
            <person name="Kristensen J.M."/>
            <person name="Kirkegaard R.H."/>
            <person name="Michaelsen T.Y."/>
            <person name="Andersen M.H."/>
            <person name="Karst S.M."/>
            <person name="Dueholm M.S."/>
            <person name="Nielsen P.H."/>
            <person name="Albertsen M."/>
        </authorList>
    </citation>
    <scope>NUCLEOTIDE SEQUENCE</scope>
    <source>
        <strain evidence="1">Ribe_18-Q3-R11-54_MAXAC.001</strain>
    </source>
</reference>
<name>A0A9D7TA91_9MICO</name>
<evidence type="ECO:0000313" key="1">
    <source>
        <dbReference type="EMBL" id="MBL0005390.1"/>
    </source>
</evidence>